<organism evidence="1">
    <name type="scientific">Desertifilum tharense IPPAS B-1220</name>
    <dbReference type="NCBI Taxonomy" id="1781255"/>
    <lineage>
        <taxon>Bacteria</taxon>
        <taxon>Bacillati</taxon>
        <taxon>Cyanobacteriota</taxon>
        <taxon>Cyanophyceae</taxon>
        <taxon>Desertifilales</taxon>
        <taxon>Desertifilaceae</taxon>
        <taxon>Desertifilum</taxon>
    </lineage>
</organism>
<accession>A0A1E5QPA7</accession>
<dbReference type="PANTHER" id="PTHR47473:SF1">
    <property type="entry name" value="METHYLTRANSFERASE DOMAIN-CONTAINING PROTEIN"/>
    <property type="match status" value="1"/>
</dbReference>
<evidence type="ECO:0008006" key="2">
    <source>
        <dbReference type="Google" id="ProtNLM"/>
    </source>
</evidence>
<gene>
    <name evidence="1" type="ORF">BH720_03850</name>
</gene>
<protein>
    <recommendedName>
        <fullName evidence="2">S-adenosylmethionine--diacylglycerol 3-amino-3-carboxypropyl transferase</fullName>
    </recommendedName>
</protein>
<dbReference type="EMBL" id="MJGC01000037">
    <property type="protein sequence ID" value="OEJ76489.1"/>
    <property type="molecule type" value="Genomic_DNA"/>
</dbReference>
<reference evidence="1" key="1">
    <citation type="submission" date="2016-09" db="EMBL/GenBank/DDBJ databases">
        <title>Draft genome of thermotolerant cyanobacterium Desertifilum sp. strain IPPAS B-1220.</title>
        <authorList>
            <person name="Sinetova M.A."/>
            <person name="Bolakhan K."/>
            <person name="Zayadan B.K."/>
            <person name="Mironov K.S."/>
            <person name="Ustinova V."/>
            <person name="Kupriyanova E.V."/>
            <person name="Sidorov R.A."/>
            <person name="Skrypnik A.N."/>
            <person name="Gogoleva N.E."/>
            <person name="Gogolev Y.V."/>
            <person name="Los D.A."/>
        </authorList>
    </citation>
    <scope>NUCLEOTIDE SEQUENCE [LARGE SCALE GENOMIC DNA]</scope>
    <source>
        <strain evidence="1">IPPAS B-1220</strain>
    </source>
</reference>
<dbReference type="OrthoDB" id="1522784at2"/>
<dbReference type="PANTHER" id="PTHR47473">
    <property type="entry name" value="BTA1P"/>
    <property type="match status" value="1"/>
</dbReference>
<dbReference type="AlphaFoldDB" id="A0A1E5QPA7"/>
<dbReference type="SUPFAM" id="SSF53335">
    <property type="entry name" value="S-adenosyl-L-methionine-dependent methyltransferases"/>
    <property type="match status" value="1"/>
</dbReference>
<dbReference type="InterPro" id="IPR029063">
    <property type="entry name" value="SAM-dependent_MTases_sf"/>
</dbReference>
<dbReference type="STRING" id="1781255.BH720_03850"/>
<dbReference type="InterPro" id="IPR021829">
    <property type="entry name" value="DUF3419"/>
</dbReference>
<dbReference type="Pfam" id="PF11899">
    <property type="entry name" value="DUF3419"/>
    <property type="match status" value="1"/>
</dbReference>
<comment type="caution">
    <text evidence="1">The sequence shown here is derived from an EMBL/GenBank/DDBJ whole genome shotgun (WGS) entry which is preliminary data.</text>
</comment>
<proteinExistence type="predicted"/>
<dbReference type="RefSeq" id="WP_069965842.1">
    <property type="nucleotide sequence ID" value="NZ_CM124774.1"/>
</dbReference>
<evidence type="ECO:0000313" key="1">
    <source>
        <dbReference type="EMBL" id="OEJ76489.1"/>
    </source>
</evidence>
<name>A0A1E5QPA7_9CYAN</name>
<sequence>MVCSPASELAFSQTREDPEIELQVIERLAAKTNRPLRVLLIASGGCTALSLLVHPAIGAIEAVDFNPAQLHLVELRRQALLHLSLAAQLQLIGADFSVSEAERLQLYQQLRSHLPTSSQTFWDNRQPEIAFGVNRVGRFEQLFRELAKAFHHLGLDPLAAPESAINHPQWSKTFERVFERQKLANTFGEAAVNYSMERSFGEHFADVFAQALQRFHPQQNYFLSQVWQETYIQKPLYLQADAQAIIRQNCDRLHLHLGVFSEKLLQLAESEKFDLIQFSNISDWMPLADLHVMLALAVQSLHPGGALLGRRLNGDLILAEVMAEHLEVDESLSDRLLKLDRSFFYREVVVGFCL</sequence>